<accession>A0A0W0ZME8</accession>
<dbReference type="OrthoDB" id="5653618at2"/>
<reference evidence="1 2" key="1">
    <citation type="submission" date="2015-11" db="EMBL/GenBank/DDBJ databases">
        <title>Genomic analysis of 38 Legionella species identifies large and diverse effector repertoires.</title>
        <authorList>
            <person name="Burstein D."/>
            <person name="Amaro F."/>
            <person name="Zusman T."/>
            <person name="Lifshitz Z."/>
            <person name="Cohen O."/>
            <person name="Gilbert J.A."/>
            <person name="Pupko T."/>
            <person name="Shuman H.A."/>
            <person name="Segal G."/>
        </authorList>
    </citation>
    <scope>NUCLEOTIDE SEQUENCE [LARGE SCALE GENOMIC DNA]</scope>
    <source>
        <strain evidence="1 2">IMVS3376</strain>
    </source>
</reference>
<dbReference type="Proteomes" id="UP000054926">
    <property type="component" value="Unassembled WGS sequence"/>
</dbReference>
<evidence type="ECO:0000313" key="2">
    <source>
        <dbReference type="Proteomes" id="UP000054926"/>
    </source>
</evidence>
<keyword evidence="2" id="KW-1185">Reference proteome</keyword>
<gene>
    <name evidence="1" type="ORF">Lste_0604</name>
</gene>
<protein>
    <submittedName>
        <fullName evidence="1">Coiled coil protein</fullName>
    </submittedName>
</protein>
<evidence type="ECO:0000313" key="1">
    <source>
        <dbReference type="EMBL" id="KTD70453.1"/>
    </source>
</evidence>
<sequence length="173" mass="18816">MPALKKITPEVKEALGTLNSFETRYAGLVKKSEEGQLKDNQDAIQYIDDVIKRYAMIKKTSPSASAAQAKKEAYLPALRSHAAEIGVLTFSKPGDFASRLKELDFEPSKIEEITKGLEQAGGDDDLLATLSSLVITSAICGDDGHHHHHHGYHHGPSAVVTSYGGSRNNHGHW</sequence>
<organism evidence="1 2">
    <name type="scientific">Legionella steelei</name>
    <dbReference type="NCBI Taxonomy" id="947033"/>
    <lineage>
        <taxon>Bacteria</taxon>
        <taxon>Pseudomonadati</taxon>
        <taxon>Pseudomonadota</taxon>
        <taxon>Gammaproteobacteria</taxon>
        <taxon>Legionellales</taxon>
        <taxon>Legionellaceae</taxon>
        <taxon>Legionella</taxon>
    </lineage>
</organism>
<name>A0A0W0ZME8_9GAMM</name>
<comment type="caution">
    <text evidence="1">The sequence shown here is derived from an EMBL/GenBank/DDBJ whole genome shotgun (WGS) entry which is preliminary data.</text>
</comment>
<dbReference type="STRING" id="947033.Lste_0604"/>
<dbReference type="RefSeq" id="WP_068310877.1">
    <property type="nucleotide sequence ID" value="NZ_DAIOMV010000002.1"/>
</dbReference>
<dbReference type="PATRIC" id="fig|947033.5.peg.643"/>
<dbReference type="AlphaFoldDB" id="A0A0W0ZME8"/>
<dbReference type="EMBL" id="LNYY01000009">
    <property type="protein sequence ID" value="KTD70453.1"/>
    <property type="molecule type" value="Genomic_DNA"/>
</dbReference>
<proteinExistence type="predicted"/>